<name>A0A2S9XDK3_9BACT</name>
<dbReference type="RefSeq" id="WP_106395202.1">
    <property type="nucleotide sequence ID" value="NZ_PVNK01000263.1"/>
</dbReference>
<accession>A0A2S9XDK3</accession>
<evidence type="ECO:0000313" key="5">
    <source>
        <dbReference type="EMBL" id="PRP90944.1"/>
    </source>
</evidence>
<dbReference type="PROSITE" id="PS01173">
    <property type="entry name" value="LIPASE_GDXG_HIS"/>
    <property type="match status" value="1"/>
</dbReference>
<protein>
    <submittedName>
        <fullName evidence="5">Monoterpene epsilon-lactone hydrolase</fullName>
        <ecNumber evidence="5">3.1.1.83</ecNumber>
    </submittedName>
</protein>
<dbReference type="InterPro" id="IPR029058">
    <property type="entry name" value="AB_hydrolase_fold"/>
</dbReference>
<dbReference type="GO" id="GO:0004806">
    <property type="term" value="F:triacylglycerol lipase activity"/>
    <property type="evidence" value="ECO:0007669"/>
    <property type="project" value="TreeGrafter"/>
</dbReference>
<dbReference type="OrthoDB" id="24847at2"/>
<evidence type="ECO:0000313" key="6">
    <source>
        <dbReference type="Proteomes" id="UP000237968"/>
    </source>
</evidence>
<dbReference type="PROSITE" id="PS01174">
    <property type="entry name" value="LIPASE_GDXG_SER"/>
    <property type="match status" value="1"/>
</dbReference>
<comment type="caution">
    <text evidence="5">The sequence shown here is derived from an EMBL/GenBank/DDBJ whole genome shotgun (WGS) entry which is preliminary data.</text>
</comment>
<comment type="similarity">
    <text evidence="1">Belongs to the 'GDXG' lipolytic enzyme family.</text>
</comment>
<reference evidence="5 6" key="1">
    <citation type="submission" date="2018-03" db="EMBL/GenBank/DDBJ databases">
        <title>Draft Genome Sequences of the Obligatory Marine Myxobacteria Enhygromyxa salina SWB005.</title>
        <authorList>
            <person name="Poehlein A."/>
            <person name="Moghaddam J.A."/>
            <person name="Harms H."/>
            <person name="Alanjari M."/>
            <person name="Koenig G.M."/>
            <person name="Daniel R."/>
            <person name="Schaeberle T.F."/>
        </authorList>
    </citation>
    <scope>NUCLEOTIDE SEQUENCE [LARGE SCALE GENOMIC DNA]</scope>
    <source>
        <strain evidence="5 6">SWB005</strain>
    </source>
</reference>
<evidence type="ECO:0000256" key="1">
    <source>
        <dbReference type="ARBA" id="ARBA00010515"/>
    </source>
</evidence>
<feature type="active site" evidence="3">
    <location>
        <position position="114"/>
    </location>
</feature>
<keyword evidence="6" id="KW-1185">Reference proteome</keyword>
<dbReference type="EC" id="3.1.1.83" evidence="5"/>
<dbReference type="Pfam" id="PF07859">
    <property type="entry name" value="Abhydrolase_3"/>
    <property type="match status" value="1"/>
</dbReference>
<dbReference type="InterPro" id="IPR013094">
    <property type="entry name" value="AB_hydrolase_3"/>
</dbReference>
<sequence length="269" mass="28550">MLDAMGAEAEMPAGVAVERGTVAEVPVEWLTPTNEATRVVLHLHGGGFALGSCQSHRALAARIGVASKARVVVPDYRLAPENPFPAGLDDVVEVYAALLADGLRAEQIVVSGDSAGGNLALSTLLRAAARGLPMPRAVVLLSPWTDLTLTGESLETRAAVDPWLQPEMLEPMRETYLGGGDPADPFASPLWGDLSLFPPTLVHVGDHEILLSDSQRLVERAAAAGVDVELHVGQELWHVWHLFSPGLPDANDALARIGAFVEARFTDGR</sequence>
<dbReference type="EMBL" id="PVNK01000263">
    <property type="protein sequence ID" value="PRP90944.1"/>
    <property type="molecule type" value="Genomic_DNA"/>
</dbReference>
<evidence type="ECO:0000256" key="3">
    <source>
        <dbReference type="PROSITE-ProRule" id="PRU10038"/>
    </source>
</evidence>
<organism evidence="5 6">
    <name type="scientific">Enhygromyxa salina</name>
    <dbReference type="NCBI Taxonomy" id="215803"/>
    <lineage>
        <taxon>Bacteria</taxon>
        <taxon>Pseudomonadati</taxon>
        <taxon>Myxococcota</taxon>
        <taxon>Polyangia</taxon>
        <taxon>Nannocystales</taxon>
        <taxon>Nannocystaceae</taxon>
        <taxon>Enhygromyxa</taxon>
    </lineage>
</organism>
<dbReference type="InterPro" id="IPR033140">
    <property type="entry name" value="Lipase_GDXG_put_SER_AS"/>
</dbReference>
<gene>
    <name evidence="5" type="primary">mlhB_3</name>
    <name evidence="5" type="ORF">ENSA5_60190</name>
</gene>
<feature type="domain" description="Alpha/beta hydrolase fold-3" evidence="4">
    <location>
        <begin position="40"/>
        <end position="241"/>
    </location>
</feature>
<dbReference type="InterPro" id="IPR050300">
    <property type="entry name" value="GDXG_lipolytic_enzyme"/>
</dbReference>
<proteinExistence type="inferred from homology"/>
<evidence type="ECO:0000259" key="4">
    <source>
        <dbReference type="Pfam" id="PF07859"/>
    </source>
</evidence>
<dbReference type="Proteomes" id="UP000237968">
    <property type="component" value="Unassembled WGS sequence"/>
</dbReference>
<dbReference type="InterPro" id="IPR002168">
    <property type="entry name" value="Lipase_GDXG_HIS_AS"/>
</dbReference>
<dbReference type="SUPFAM" id="SSF53474">
    <property type="entry name" value="alpha/beta-Hydrolases"/>
    <property type="match status" value="1"/>
</dbReference>
<evidence type="ECO:0000256" key="2">
    <source>
        <dbReference type="ARBA" id="ARBA00022801"/>
    </source>
</evidence>
<dbReference type="PANTHER" id="PTHR48081">
    <property type="entry name" value="AB HYDROLASE SUPERFAMILY PROTEIN C4A8.06C"/>
    <property type="match status" value="1"/>
</dbReference>
<keyword evidence="2 5" id="KW-0378">Hydrolase</keyword>
<dbReference type="Gene3D" id="3.40.50.1820">
    <property type="entry name" value="alpha/beta hydrolase"/>
    <property type="match status" value="1"/>
</dbReference>
<dbReference type="AlphaFoldDB" id="A0A2S9XDK3"/>
<dbReference type="PANTHER" id="PTHR48081:SF30">
    <property type="entry name" value="ACETYL-HYDROLASE LIPR-RELATED"/>
    <property type="match status" value="1"/>
</dbReference>